<organism evidence="1 2">
    <name type="scientific">Geomonas limicola</name>
    <dbReference type="NCBI Taxonomy" id="2740186"/>
    <lineage>
        <taxon>Bacteria</taxon>
        <taxon>Pseudomonadati</taxon>
        <taxon>Thermodesulfobacteriota</taxon>
        <taxon>Desulfuromonadia</taxon>
        <taxon>Geobacterales</taxon>
        <taxon>Geobacteraceae</taxon>
        <taxon>Geomonas</taxon>
    </lineage>
</organism>
<dbReference type="AlphaFoldDB" id="A0A6V8N7S3"/>
<evidence type="ECO:0000313" key="1">
    <source>
        <dbReference type="EMBL" id="GFO67593.1"/>
    </source>
</evidence>
<sequence>MKHLPEKVVMAAIILSCGFFAHTDPSAGEHKAKRTGSGKLAAKRQELYPSVQGARPEHTLARELAARLEAP</sequence>
<reference evidence="2" key="1">
    <citation type="submission" date="2020-06" db="EMBL/GenBank/DDBJ databases">
        <title>Draft genomic sequecing of Geomonas sp. Red745.</title>
        <authorList>
            <person name="Itoh H."/>
            <person name="Xu Z.X."/>
            <person name="Ushijima N."/>
            <person name="Masuda Y."/>
            <person name="Shiratori Y."/>
            <person name="Senoo K."/>
        </authorList>
    </citation>
    <scope>NUCLEOTIDE SEQUENCE [LARGE SCALE GENOMIC DNA]</scope>
    <source>
        <strain evidence="2">Red745</strain>
    </source>
</reference>
<gene>
    <name evidence="1" type="ORF">GMLC_11720</name>
</gene>
<evidence type="ECO:0000313" key="2">
    <source>
        <dbReference type="Proteomes" id="UP000587586"/>
    </source>
</evidence>
<proteinExistence type="predicted"/>
<keyword evidence="2" id="KW-1185">Reference proteome</keyword>
<dbReference type="EMBL" id="BLXZ01000002">
    <property type="protein sequence ID" value="GFO67593.1"/>
    <property type="molecule type" value="Genomic_DNA"/>
</dbReference>
<name>A0A6V8N7S3_9BACT</name>
<comment type="caution">
    <text evidence="1">The sequence shown here is derived from an EMBL/GenBank/DDBJ whole genome shotgun (WGS) entry which is preliminary data.</text>
</comment>
<dbReference type="RefSeq" id="WP_183360129.1">
    <property type="nucleotide sequence ID" value="NZ_BLXZ01000002.1"/>
</dbReference>
<protein>
    <submittedName>
        <fullName evidence="1">Uncharacterized protein</fullName>
    </submittedName>
</protein>
<accession>A0A6V8N7S3</accession>
<dbReference type="Proteomes" id="UP000587586">
    <property type="component" value="Unassembled WGS sequence"/>
</dbReference>